<protein>
    <submittedName>
        <fullName evidence="2">Uncharacterized protein</fullName>
    </submittedName>
</protein>
<dbReference type="EMBL" id="JANAWD010000801">
    <property type="protein sequence ID" value="KAJ3475770.1"/>
    <property type="molecule type" value="Genomic_DNA"/>
</dbReference>
<feature type="region of interest" description="Disordered" evidence="1">
    <location>
        <begin position="1"/>
        <end position="30"/>
    </location>
</feature>
<dbReference type="Proteomes" id="UP001212997">
    <property type="component" value="Unassembled WGS sequence"/>
</dbReference>
<organism evidence="2 3">
    <name type="scientific">Meripilus lineatus</name>
    <dbReference type="NCBI Taxonomy" id="2056292"/>
    <lineage>
        <taxon>Eukaryota</taxon>
        <taxon>Fungi</taxon>
        <taxon>Dikarya</taxon>
        <taxon>Basidiomycota</taxon>
        <taxon>Agaricomycotina</taxon>
        <taxon>Agaricomycetes</taxon>
        <taxon>Polyporales</taxon>
        <taxon>Meripilaceae</taxon>
        <taxon>Meripilus</taxon>
    </lineage>
</organism>
<name>A0AAD5URG0_9APHY</name>
<dbReference type="InterPro" id="IPR046521">
    <property type="entry name" value="DUF6698"/>
</dbReference>
<keyword evidence="3" id="KW-1185">Reference proteome</keyword>
<sequence>MPDSHPPTPASSSHRQPNPLADALSHVPRDPKNEDIECIKQISQWITWAVSPFAQMVTVLTIGLFSEGKLSDTKKGGVYLDPGAKMDPRIRVHHLKIYHKILHGRPQLRDYIDRYENDPEGLDILDDFMTKHIQQMRGKDIRSLRYRVFAYAGKNSTKANFGGHGASKDLRGFNNPDSGRLNCPMHDLHEFDEDWEAYCKGVDDGTKVIDENDWPSQVYDETLYNPEDLNAGLMRGDFVMSVTRQVATGPCTAHAETNGPIKGQPPKMAIHSQEEITPELIAYSAILARFSVSSQNSWSNSDGTFNYENYFNNILELFTISSEDETTWGKDILTLYNK</sequence>
<gene>
    <name evidence="2" type="ORF">NLI96_g11618</name>
</gene>
<evidence type="ECO:0000313" key="3">
    <source>
        <dbReference type="Proteomes" id="UP001212997"/>
    </source>
</evidence>
<evidence type="ECO:0000313" key="2">
    <source>
        <dbReference type="EMBL" id="KAJ3475770.1"/>
    </source>
</evidence>
<dbReference type="AlphaFoldDB" id="A0AAD5URG0"/>
<accession>A0AAD5URG0</accession>
<comment type="caution">
    <text evidence="2">The sequence shown here is derived from an EMBL/GenBank/DDBJ whole genome shotgun (WGS) entry which is preliminary data.</text>
</comment>
<dbReference type="Pfam" id="PF20414">
    <property type="entry name" value="DUF6698"/>
    <property type="match status" value="1"/>
</dbReference>
<reference evidence="2" key="1">
    <citation type="submission" date="2022-07" db="EMBL/GenBank/DDBJ databases">
        <title>Genome Sequence of Physisporinus lineatus.</title>
        <authorList>
            <person name="Buettner E."/>
        </authorList>
    </citation>
    <scope>NUCLEOTIDE SEQUENCE</scope>
    <source>
        <strain evidence="2">VT162</strain>
    </source>
</reference>
<evidence type="ECO:0000256" key="1">
    <source>
        <dbReference type="SAM" id="MobiDB-lite"/>
    </source>
</evidence>
<proteinExistence type="predicted"/>